<proteinExistence type="predicted"/>
<gene>
    <name evidence="2" type="ORF">PIOMA14_I_0574</name>
</gene>
<dbReference type="Proteomes" id="UP000217431">
    <property type="component" value="Chromosome I"/>
</dbReference>
<dbReference type="InterPro" id="IPR049311">
    <property type="entry name" value="GIY_YIG_cat"/>
</dbReference>
<sequence>MIYKIMKGKNRFTEKEIACLRELISVRCNTISKSKQKTIRDKMRDIDFYGRDDFGIIDMTIEKFESLVANERIIIDKEDNNISINRKAENKMKKIRSRKLQNTKNYTNLLSFETLKDENRARKVKELSEDHFPSTPGVYVIRIDNIKVLPSVISEELKKRKHNILYIGIASKSIRKRLWKQELHFKEAATFFRSIGAILGYRPKPNSLSPSSYNYKFSTEDKYNIISWIESHLLVDFVESNENLKEVESELIKEFIPVVNIAKNPYRLEYVSSSRKECIDIAHGT</sequence>
<evidence type="ECO:0000313" key="3">
    <source>
        <dbReference type="Proteomes" id="UP000217431"/>
    </source>
</evidence>
<accession>A0A0S3UI01</accession>
<organism evidence="2 3">
    <name type="scientific">Prevotella intermedia</name>
    <dbReference type="NCBI Taxonomy" id="28131"/>
    <lineage>
        <taxon>Bacteria</taxon>
        <taxon>Pseudomonadati</taxon>
        <taxon>Bacteroidota</taxon>
        <taxon>Bacteroidia</taxon>
        <taxon>Bacteroidales</taxon>
        <taxon>Prevotellaceae</taxon>
        <taxon>Prevotella</taxon>
    </lineage>
</organism>
<reference evidence="2 3" key="1">
    <citation type="journal article" date="2016" name="DNA Res.">
        <title>The complete genome sequencing of Prevotella intermedia strain OMA14 and a subsequent fine-scale, intra-species genomic comparison reveal an unusual amplification of conjugative and mobile transposons and identify a novel Prevotella-lineage-specific repeat.</title>
        <authorList>
            <person name="Naito M."/>
            <person name="Ogura Y."/>
            <person name="Itoh T."/>
            <person name="Shoji M."/>
            <person name="Okamoto M."/>
            <person name="Hayashi T."/>
            <person name="Nakayama K."/>
        </authorList>
    </citation>
    <scope>NUCLEOTIDE SEQUENCE [LARGE SCALE GENOMIC DNA]</scope>
    <source>
        <strain evidence="2 3">OMA14</strain>
    </source>
</reference>
<feature type="domain" description="GIY-YIG catalytic" evidence="1">
    <location>
        <begin position="137"/>
        <end position="271"/>
    </location>
</feature>
<dbReference type="AlphaFoldDB" id="A0A0S3UI01"/>
<protein>
    <recommendedName>
        <fullName evidence="1">GIY-YIG catalytic domain-containing protein</fullName>
    </recommendedName>
</protein>
<dbReference type="Pfam" id="PF20815">
    <property type="entry name" value="GIY_YIG_2"/>
    <property type="match status" value="1"/>
</dbReference>
<dbReference type="EMBL" id="AP014597">
    <property type="protein sequence ID" value="BAU17082.1"/>
    <property type="molecule type" value="Genomic_DNA"/>
</dbReference>
<evidence type="ECO:0000259" key="1">
    <source>
        <dbReference type="Pfam" id="PF20815"/>
    </source>
</evidence>
<name>A0A0S3UI01_PREIN</name>
<evidence type="ECO:0000313" key="2">
    <source>
        <dbReference type="EMBL" id="BAU17082.1"/>
    </source>
</evidence>